<dbReference type="CDD" id="cd16376">
    <property type="entry name" value="Avd_like"/>
    <property type="match status" value="1"/>
</dbReference>
<name>A0ABT7QUB2_9BACT</name>
<proteinExistence type="predicted"/>
<reference evidence="2" key="1">
    <citation type="submission" date="2023-01" db="EMBL/GenBank/DDBJ databases">
        <title>Sulfurovum sp. XTW-4 genome assembly.</title>
        <authorList>
            <person name="Wang J."/>
        </authorList>
    </citation>
    <scope>NUCLEOTIDE SEQUENCE</scope>
    <source>
        <strain evidence="2">XTW-4</strain>
    </source>
</reference>
<dbReference type="SUPFAM" id="SSF158446">
    <property type="entry name" value="IVS-encoded protein-like"/>
    <property type="match status" value="1"/>
</dbReference>
<keyword evidence="3" id="KW-1185">Reference proteome</keyword>
<dbReference type="RefSeq" id="WP_289402572.1">
    <property type="nucleotide sequence ID" value="NZ_JAQIBC010000012.1"/>
</dbReference>
<evidence type="ECO:0000313" key="2">
    <source>
        <dbReference type="EMBL" id="MDM5264672.1"/>
    </source>
</evidence>
<dbReference type="Gene3D" id="1.20.1440.60">
    <property type="entry name" value="23S rRNA-intervening sequence"/>
    <property type="match status" value="1"/>
</dbReference>
<protein>
    <submittedName>
        <fullName evidence="2">Four helix bundle protein</fullName>
    </submittedName>
</protein>
<feature type="domain" description="bAvd-like" evidence="1">
    <location>
        <begin position="12"/>
        <end position="126"/>
    </location>
</feature>
<dbReference type="EMBL" id="JAQIBC010000012">
    <property type="protein sequence ID" value="MDM5264672.1"/>
    <property type="molecule type" value="Genomic_DNA"/>
</dbReference>
<sequence length="134" mass="15982">MSAKNEHSEAALNQKFMEMIKLLNIYLNHFPKHEKFALANVIRNTAYELYNLVTECQKRYYKKTSLTELDITHEKLRMQVYLANELGYFNFKDGKEMHHDNAPKRFMSITRLIDEMGRMIGGWINKLKEMGNFR</sequence>
<dbReference type="Proteomes" id="UP001169066">
    <property type="component" value="Unassembled WGS sequence"/>
</dbReference>
<comment type="caution">
    <text evidence="2">The sequence shown here is derived from an EMBL/GenBank/DDBJ whole genome shotgun (WGS) entry which is preliminary data.</text>
</comment>
<dbReference type="InterPro" id="IPR036583">
    <property type="entry name" value="23S_rRNA_IVS_sf"/>
</dbReference>
<dbReference type="Pfam" id="PF22296">
    <property type="entry name" value="bAvd"/>
    <property type="match status" value="1"/>
</dbReference>
<gene>
    <name evidence="2" type="ORF">PF327_10745</name>
</gene>
<organism evidence="2 3">
    <name type="scientific">Sulfurovum xiamenensis</name>
    <dbReference type="NCBI Taxonomy" id="3019066"/>
    <lineage>
        <taxon>Bacteria</taxon>
        <taxon>Pseudomonadati</taxon>
        <taxon>Campylobacterota</taxon>
        <taxon>Epsilonproteobacteria</taxon>
        <taxon>Campylobacterales</taxon>
        <taxon>Sulfurovaceae</taxon>
        <taxon>Sulfurovum</taxon>
    </lineage>
</organism>
<dbReference type="InterPro" id="IPR055360">
    <property type="entry name" value="bAvd"/>
</dbReference>
<evidence type="ECO:0000313" key="3">
    <source>
        <dbReference type="Proteomes" id="UP001169066"/>
    </source>
</evidence>
<accession>A0ABT7QUB2</accession>
<evidence type="ECO:0000259" key="1">
    <source>
        <dbReference type="Pfam" id="PF22296"/>
    </source>
</evidence>